<protein>
    <submittedName>
        <fullName evidence="1">Uncharacterized protein</fullName>
    </submittedName>
</protein>
<keyword evidence="2" id="KW-1185">Reference proteome</keyword>
<accession>A0AAE9EUK4</accession>
<evidence type="ECO:0000313" key="1">
    <source>
        <dbReference type="EMBL" id="UMM31886.1"/>
    </source>
</evidence>
<name>A0AAE9EUK4_CAEBR</name>
<proteinExistence type="predicted"/>
<organism evidence="1 2">
    <name type="scientific">Caenorhabditis briggsae</name>
    <dbReference type="NCBI Taxonomy" id="6238"/>
    <lineage>
        <taxon>Eukaryota</taxon>
        <taxon>Metazoa</taxon>
        <taxon>Ecdysozoa</taxon>
        <taxon>Nematoda</taxon>
        <taxon>Chromadorea</taxon>
        <taxon>Rhabditida</taxon>
        <taxon>Rhabditina</taxon>
        <taxon>Rhabditomorpha</taxon>
        <taxon>Rhabditoidea</taxon>
        <taxon>Rhabditidae</taxon>
        <taxon>Peloderinae</taxon>
        <taxon>Caenorhabditis</taxon>
    </lineage>
</organism>
<reference evidence="1 2" key="1">
    <citation type="submission" date="2022-04" db="EMBL/GenBank/DDBJ databases">
        <title>Chromosome-level reference genomes for two strains of Caenorhabditis briggsae: an improved platform for comparative genomics.</title>
        <authorList>
            <person name="Stevens L."/>
            <person name="Andersen E."/>
        </authorList>
    </citation>
    <scope>NUCLEOTIDE SEQUENCE [LARGE SCALE GENOMIC DNA]</scope>
    <source>
        <strain evidence="1">VX34</strain>
        <tissue evidence="1">Whole-organism</tissue>
    </source>
</reference>
<sequence>MKSIKWASLFHSLSAIIIMSSRVLFVLLASIAVLAEAGVTCDLTTQPATWARVIAKNVFFNAYEPDNYFATPGFCVNNDFMIHSLNYSSHVNLADPTAQMKHDRATNTNFTDSLVNCGQKIPQVQWCQSHCANKQLEQLIVSTAVINGSLPLATAKQVFQTMGSPNDTSIAAVQVDLYASDLHIDYDYFDDANFCSVFVKVKNPTQFPYALFITVQKILGL</sequence>
<dbReference type="EMBL" id="CP092624">
    <property type="protein sequence ID" value="UMM31886.1"/>
    <property type="molecule type" value="Genomic_DNA"/>
</dbReference>
<evidence type="ECO:0000313" key="2">
    <source>
        <dbReference type="Proteomes" id="UP000829354"/>
    </source>
</evidence>
<dbReference type="Proteomes" id="UP000829354">
    <property type="component" value="Chromosome V"/>
</dbReference>
<dbReference type="AlphaFoldDB" id="A0AAE9EUK4"/>
<gene>
    <name evidence="1" type="ORF">L5515_005908</name>
</gene>